<dbReference type="Proteomes" id="UP001230649">
    <property type="component" value="Unassembled WGS sequence"/>
</dbReference>
<sequence>MNATLQAHSLKHFKKILQCIAKFGEELQIQATHTELSLSAVNSSKSAFCLVLLDAETFFHRYELTGSAAESGGGVKCKLFVKSVMSVLGRGQQQSVDTLQLQIVDAEGVAPTRKRRTGRRRAEDEEDDEARASIQAKLILVLNCKHGVVKKHSLNLSPCDCLIAETDPSACPNNFTVPARTLKDWIEHFSVSSGSASITNTSNGGAAIKYENELGWCFAQGEVRVKTMEANRPAGVRLGLSTEIRIAPDEFDEYVVEQGPVQLAFPLREFRAAFQLAESWSIPLHVKFGHALDPMLVSLDIEGVRAEFVMATIESDVFPPGEQAVKTDKVKSEPKVGSGKRNADAGETRTVPGTTGKRKRTSLALVEGQQQEDVRPDAQNGPHQASQLGNRSQLDAMAPLAPGPSQQYHAAEPEYDLDFQPNGTLNPAPILPDEPPREPQQPLFFSQGDDSDGEKTAQRQALLRQSQAEVDALDPEELAQLMDDDPDITMDGAEETYLGPTQPVVEDDDEVVPESGNRRSTEHKRGPAKIRTLEAAINANTRTMQNTVIKSP</sequence>
<name>A0ACC2X1R9_9TREE</name>
<evidence type="ECO:0000313" key="2">
    <source>
        <dbReference type="Proteomes" id="UP001230649"/>
    </source>
</evidence>
<gene>
    <name evidence="1" type="ORF">QFC20_000446</name>
</gene>
<keyword evidence="2" id="KW-1185">Reference proteome</keyword>
<reference evidence="1" key="1">
    <citation type="submission" date="2023-04" db="EMBL/GenBank/DDBJ databases">
        <title>Draft Genome sequencing of Naganishia species isolated from polar environments using Oxford Nanopore Technology.</title>
        <authorList>
            <person name="Leo P."/>
            <person name="Venkateswaran K."/>
        </authorList>
    </citation>
    <scope>NUCLEOTIDE SEQUENCE</scope>
    <source>
        <strain evidence="1">MNA-CCFEE 5262</strain>
    </source>
</reference>
<comment type="caution">
    <text evidence="1">The sequence shown here is derived from an EMBL/GenBank/DDBJ whole genome shotgun (WGS) entry which is preliminary data.</text>
</comment>
<accession>A0ACC2X1R9</accession>
<organism evidence="1 2">
    <name type="scientific">Naganishia adeliensis</name>
    <dbReference type="NCBI Taxonomy" id="92952"/>
    <lineage>
        <taxon>Eukaryota</taxon>
        <taxon>Fungi</taxon>
        <taxon>Dikarya</taxon>
        <taxon>Basidiomycota</taxon>
        <taxon>Agaricomycotina</taxon>
        <taxon>Tremellomycetes</taxon>
        <taxon>Filobasidiales</taxon>
        <taxon>Filobasidiaceae</taxon>
        <taxon>Naganishia</taxon>
    </lineage>
</organism>
<protein>
    <submittedName>
        <fullName evidence="1">Uncharacterized protein</fullName>
    </submittedName>
</protein>
<proteinExistence type="predicted"/>
<dbReference type="EMBL" id="JASBWS010000002">
    <property type="protein sequence ID" value="KAJ9117299.1"/>
    <property type="molecule type" value="Genomic_DNA"/>
</dbReference>
<evidence type="ECO:0000313" key="1">
    <source>
        <dbReference type="EMBL" id="KAJ9117299.1"/>
    </source>
</evidence>